<gene>
    <name evidence="9" type="ORF">M8C21_015772</name>
</gene>
<dbReference type="Gene3D" id="2.130.10.10">
    <property type="entry name" value="YVTN repeat-like/Quinoprotein amine dehydrogenase"/>
    <property type="match status" value="1"/>
</dbReference>
<organism evidence="9 10">
    <name type="scientific">Ambrosia artemisiifolia</name>
    <name type="common">Common ragweed</name>
    <dbReference type="NCBI Taxonomy" id="4212"/>
    <lineage>
        <taxon>Eukaryota</taxon>
        <taxon>Viridiplantae</taxon>
        <taxon>Streptophyta</taxon>
        <taxon>Embryophyta</taxon>
        <taxon>Tracheophyta</taxon>
        <taxon>Spermatophyta</taxon>
        <taxon>Magnoliopsida</taxon>
        <taxon>eudicotyledons</taxon>
        <taxon>Gunneridae</taxon>
        <taxon>Pentapetalae</taxon>
        <taxon>asterids</taxon>
        <taxon>campanulids</taxon>
        <taxon>Asterales</taxon>
        <taxon>Asteraceae</taxon>
        <taxon>Asteroideae</taxon>
        <taxon>Heliantheae alliance</taxon>
        <taxon>Heliantheae</taxon>
        <taxon>Ambrosia</taxon>
    </lineage>
</organism>
<accession>A0AAD5CTE9</accession>
<dbReference type="InterPro" id="IPR036322">
    <property type="entry name" value="WD40_repeat_dom_sf"/>
</dbReference>
<keyword evidence="5" id="KW-0677">Repeat</keyword>
<feature type="repeat" description="WD" evidence="8">
    <location>
        <begin position="308"/>
        <end position="340"/>
    </location>
</feature>
<comment type="caution">
    <text evidence="9">The sequence shown here is derived from an EMBL/GenBank/DDBJ whole genome shotgun (WGS) entry which is preliminary data.</text>
</comment>
<dbReference type="GO" id="GO:0015031">
    <property type="term" value="P:protein transport"/>
    <property type="evidence" value="ECO:0007669"/>
    <property type="project" value="UniProtKB-KW"/>
</dbReference>
<comment type="subcellular location">
    <subcellularLocation>
        <location evidence="1">Nucleus envelope</location>
    </subcellularLocation>
</comment>
<dbReference type="InterPro" id="IPR015943">
    <property type="entry name" value="WD40/YVTN_repeat-like_dom_sf"/>
</dbReference>
<dbReference type="GO" id="GO:0035859">
    <property type="term" value="C:Seh1-associated complex"/>
    <property type="evidence" value="ECO:0007669"/>
    <property type="project" value="TreeGrafter"/>
</dbReference>
<evidence type="ECO:0000256" key="8">
    <source>
        <dbReference type="PROSITE-ProRule" id="PRU00221"/>
    </source>
</evidence>
<keyword evidence="10" id="KW-1185">Reference proteome</keyword>
<dbReference type="AlphaFoldDB" id="A0AAD5CTE9"/>
<evidence type="ECO:0000256" key="5">
    <source>
        <dbReference type="ARBA" id="ARBA00022737"/>
    </source>
</evidence>
<dbReference type="PANTHER" id="PTHR11024">
    <property type="entry name" value="NUCLEAR PORE COMPLEX PROTEIN SEC13 / SEH1 FAMILY MEMBER"/>
    <property type="match status" value="1"/>
</dbReference>
<dbReference type="GO" id="GO:0031080">
    <property type="term" value="C:nuclear pore outer ring"/>
    <property type="evidence" value="ECO:0007669"/>
    <property type="project" value="TreeGrafter"/>
</dbReference>
<reference evidence="9" key="1">
    <citation type="submission" date="2022-06" db="EMBL/GenBank/DDBJ databases">
        <title>Uncovering the hologenomic basis of an extraordinary plant invasion.</title>
        <authorList>
            <person name="Bieker V.C."/>
            <person name="Martin M.D."/>
            <person name="Gilbert T."/>
            <person name="Hodgins K."/>
            <person name="Battlay P."/>
            <person name="Petersen B."/>
            <person name="Wilson J."/>
        </authorList>
    </citation>
    <scope>NUCLEOTIDE SEQUENCE</scope>
    <source>
        <strain evidence="9">AA19_3_7</strain>
        <tissue evidence="9">Leaf</tissue>
    </source>
</reference>
<sequence length="357" mass="39367">MTGVVVNTTHFVLKLDSLCEQKPLKPHNKPDSMEKSIATLDKGTICSSWNYCGQRLATGLIDGTVAIFDTTDPASSFFTSTFKFKVNNGSVSKVVWVPPEYGDAIACICSDGSLSIWEEISEGSEHVQWKQCTSFGGPLEKVLDGQFGNSISSLKLTIAYSNGYVKVYEILDPMELKNWQLQAEFQNVTDSLAKFGKASCTLASISWNPQRSESRPASFVLGFNSDTPKLNSPKVWEFDQDHQRWLPVAELAELGDKGDLVNALAWAPNIGRLYELIAVATAKGISIWHMASNPDPDGRLSVEKVATFPCHDSEVWQMEWDMSGMTLATSGTDGRVRLWQSNLNGIWHEQAVVESAT</sequence>
<dbReference type="EMBL" id="JAMZMK010006636">
    <property type="protein sequence ID" value="KAI7747923.1"/>
    <property type="molecule type" value="Genomic_DNA"/>
</dbReference>
<evidence type="ECO:0000256" key="4">
    <source>
        <dbReference type="ARBA" id="ARBA00022574"/>
    </source>
</evidence>
<keyword evidence="6" id="KW-0653">Protein transport</keyword>
<dbReference type="InterPro" id="IPR001680">
    <property type="entry name" value="WD40_rpt"/>
</dbReference>
<dbReference type="Pfam" id="PF00400">
    <property type="entry name" value="WD40"/>
    <property type="match status" value="1"/>
</dbReference>
<evidence type="ECO:0000313" key="10">
    <source>
        <dbReference type="Proteomes" id="UP001206925"/>
    </source>
</evidence>
<proteinExistence type="inferred from homology"/>
<dbReference type="PANTHER" id="PTHR11024:SF3">
    <property type="entry name" value="NUCLEOPORIN SEH1"/>
    <property type="match status" value="1"/>
</dbReference>
<dbReference type="GO" id="GO:1904263">
    <property type="term" value="P:positive regulation of TORC1 signaling"/>
    <property type="evidence" value="ECO:0007669"/>
    <property type="project" value="TreeGrafter"/>
</dbReference>
<evidence type="ECO:0000256" key="1">
    <source>
        <dbReference type="ARBA" id="ARBA00004259"/>
    </source>
</evidence>
<evidence type="ECO:0008006" key="11">
    <source>
        <dbReference type="Google" id="ProtNLM"/>
    </source>
</evidence>
<keyword evidence="3" id="KW-0813">Transport</keyword>
<evidence type="ECO:0000256" key="2">
    <source>
        <dbReference type="ARBA" id="ARBA00010102"/>
    </source>
</evidence>
<dbReference type="SMART" id="SM00320">
    <property type="entry name" value="WD40"/>
    <property type="match status" value="4"/>
</dbReference>
<protein>
    <recommendedName>
        <fullName evidence="11">Protein SEH1</fullName>
    </recommendedName>
</protein>
<dbReference type="PROSITE" id="PS50294">
    <property type="entry name" value="WD_REPEATS_REGION"/>
    <property type="match status" value="1"/>
</dbReference>
<evidence type="ECO:0000256" key="6">
    <source>
        <dbReference type="ARBA" id="ARBA00022927"/>
    </source>
</evidence>
<dbReference type="SUPFAM" id="SSF50978">
    <property type="entry name" value="WD40 repeat-like"/>
    <property type="match status" value="1"/>
</dbReference>
<evidence type="ECO:0000256" key="7">
    <source>
        <dbReference type="ARBA" id="ARBA00023242"/>
    </source>
</evidence>
<keyword evidence="4 8" id="KW-0853">WD repeat</keyword>
<dbReference type="Proteomes" id="UP001206925">
    <property type="component" value="Unassembled WGS sequence"/>
</dbReference>
<name>A0AAD5CTE9_AMBAR</name>
<evidence type="ECO:0000256" key="3">
    <source>
        <dbReference type="ARBA" id="ARBA00022448"/>
    </source>
</evidence>
<dbReference type="GO" id="GO:0005198">
    <property type="term" value="F:structural molecule activity"/>
    <property type="evidence" value="ECO:0007669"/>
    <property type="project" value="InterPro"/>
</dbReference>
<dbReference type="PROSITE" id="PS50082">
    <property type="entry name" value="WD_REPEATS_2"/>
    <property type="match status" value="1"/>
</dbReference>
<keyword evidence="7" id="KW-0539">Nucleus</keyword>
<evidence type="ECO:0000313" key="9">
    <source>
        <dbReference type="EMBL" id="KAI7747923.1"/>
    </source>
</evidence>
<comment type="similarity">
    <text evidence="2">Belongs to the WD repeat SEC13 family.</text>
</comment>
<dbReference type="InterPro" id="IPR037363">
    <property type="entry name" value="Sec13/Seh1_fam"/>
</dbReference>
<dbReference type="GO" id="GO:0034198">
    <property type="term" value="P:cellular response to amino acid starvation"/>
    <property type="evidence" value="ECO:0007669"/>
    <property type="project" value="TreeGrafter"/>
</dbReference>